<dbReference type="InterPro" id="IPR016024">
    <property type="entry name" value="ARM-type_fold"/>
</dbReference>
<dbReference type="InterPro" id="IPR015943">
    <property type="entry name" value="WD40/YVTN_repeat-like_dom_sf"/>
</dbReference>
<proteinExistence type="predicted"/>
<dbReference type="EMBL" id="KV006333">
    <property type="protein sequence ID" value="KZV33149.1"/>
    <property type="molecule type" value="Genomic_DNA"/>
</dbReference>
<dbReference type="InterPro" id="IPR056514">
    <property type="entry name" value="ARM_LIN_2nd"/>
</dbReference>
<dbReference type="InterPro" id="IPR056512">
    <property type="entry name" value="LIN_N"/>
</dbReference>
<dbReference type="Pfam" id="PF04564">
    <property type="entry name" value="U-box"/>
    <property type="match status" value="1"/>
</dbReference>
<dbReference type="PROSITE" id="PS50294">
    <property type="entry name" value="WD_REPEATS_REGION"/>
    <property type="match status" value="1"/>
</dbReference>
<evidence type="ECO:0000256" key="4">
    <source>
        <dbReference type="ARBA" id="ARBA00022679"/>
    </source>
</evidence>
<evidence type="ECO:0000256" key="5">
    <source>
        <dbReference type="PROSITE-ProRule" id="PRU00221"/>
    </source>
</evidence>
<feature type="repeat" description="WD" evidence="5">
    <location>
        <begin position="1249"/>
        <end position="1283"/>
    </location>
</feature>
<accession>A0A2Z7BI95</accession>
<dbReference type="InterPro" id="IPR001680">
    <property type="entry name" value="WD40_rpt"/>
</dbReference>
<organism evidence="8 9">
    <name type="scientific">Dorcoceras hygrometricum</name>
    <dbReference type="NCBI Taxonomy" id="472368"/>
    <lineage>
        <taxon>Eukaryota</taxon>
        <taxon>Viridiplantae</taxon>
        <taxon>Streptophyta</taxon>
        <taxon>Embryophyta</taxon>
        <taxon>Tracheophyta</taxon>
        <taxon>Spermatophyta</taxon>
        <taxon>Magnoliopsida</taxon>
        <taxon>eudicotyledons</taxon>
        <taxon>Gunneridae</taxon>
        <taxon>Pentapetalae</taxon>
        <taxon>asterids</taxon>
        <taxon>lamiids</taxon>
        <taxon>Lamiales</taxon>
        <taxon>Gesneriaceae</taxon>
        <taxon>Didymocarpoideae</taxon>
        <taxon>Trichosporeae</taxon>
        <taxon>Loxocarpinae</taxon>
        <taxon>Dorcoceras</taxon>
    </lineage>
</organism>
<dbReference type="SMART" id="SM00320">
    <property type="entry name" value="WD40"/>
    <property type="match status" value="5"/>
</dbReference>
<dbReference type="InterPro" id="IPR052858">
    <property type="entry name" value="E3_ubiquitin-ligase_LIN"/>
</dbReference>
<dbReference type="CDD" id="cd16664">
    <property type="entry name" value="RING-Ubox_PUB"/>
    <property type="match status" value="1"/>
</dbReference>
<comment type="pathway">
    <text evidence="2">Protein modification; protein ubiquitination.</text>
</comment>
<keyword evidence="4" id="KW-0808">Transferase</keyword>
<dbReference type="PANTHER" id="PTHR47446">
    <property type="entry name" value="RING-TYPE E3 UBIQUITIN TRANSFERASE"/>
    <property type="match status" value="1"/>
</dbReference>
<dbReference type="GO" id="GO:0061630">
    <property type="term" value="F:ubiquitin protein ligase activity"/>
    <property type="evidence" value="ECO:0007669"/>
    <property type="project" value="UniProtKB-EC"/>
</dbReference>
<dbReference type="Proteomes" id="UP000250235">
    <property type="component" value="Unassembled WGS sequence"/>
</dbReference>
<dbReference type="PROSITE" id="PS51698">
    <property type="entry name" value="U_BOX"/>
    <property type="match status" value="1"/>
</dbReference>
<dbReference type="UniPathway" id="UPA00143"/>
<keyword evidence="5" id="KW-0853">WD repeat</keyword>
<dbReference type="Pfam" id="PF23568">
    <property type="entry name" value="ARM_LIN"/>
    <property type="match status" value="1"/>
</dbReference>
<dbReference type="InterPro" id="IPR011989">
    <property type="entry name" value="ARM-like"/>
</dbReference>
<dbReference type="EC" id="2.3.2.27" evidence="3"/>
<keyword evidence="9" id="KW-1185">Reference proteome</keyword>
<gene>
    <name evidence="8" type="ORF">F511_18165</name>
</gene>
<feature type="region of interest" description="Disordered" evidence="6">
    <location>
        <begin position="369"/>
        <end position="388"/>
    </location>
</feature>
<evidence type="ECO:0000256" key="2">
    <source>
        <dbReference type="ARBA" id="ARBA00004906"/>
    </source>
</evidence>
<dbReference type="GO" id="GO:0070552">
    <property type="term" value="C:BRISC complex"/>
    <property type="evidence" value="ECO:0007669"/>
    <property type="project" value="InterPro"/>
</dbReference>
<comment type="catalytic activity">
    <reaction evidence="1">
        <text>S-ubiquitinyl-[E2 ubiquitin-conjugating enzyme]-L-cysteine + [acceptor protein]-L-lysine = [E2 ubiquitin-conjugating enzyme]-L-cysteine + N(6)-ubiquitinyl-[acceptor protein]-L-lysine.</text>
        <dbReference type="EC" id="2.3.2.27"/>
    </reaction>
</comment>
<dbReference type="InterPro" id="IPR045210">
    <property type="entry name" value="RING-Ubox_PUB"/>
</dbReference>
<dbReference type="InterPro" id="IPR013083">
    <property type="entry name" value="Znf_RING/FYVE/PHD"/>
</dbReference>
<dbReference type="PANTHER" id="PTHR47446:SF3">
    <property type="entry name" value="RING-TYPE E3 UBIQUITIN TRANSFERASE"/>
    <property type="match status" value="1"/>
</dbReference>
<protein>
    <recommendedName>
        <fullName evidence="3">RING-type E3 ubiquitin transferase</fullName>
        <ecNumber evidence="3">2.3.2.27</ecNumber>
    </recommendedName>
</protein>
<dbReference type="InterPro" id="IPR055566">
    <property type="entry name" value="ARM_LIN"/>
</dbReference>
<evidence type="ECO:0000313" key="8">
    <source>
        <dbReference type="EMBL" id="KZV33149.1"/>
    </source>
</evidence>
<feature type="region of interest" description="Disordered" evidence="6">
    <location>
        <begin position="1480"/>
        <end position="1504"/>
    </location>
</feature>
<feature type="repeat" description="WD" evidence="5">
    <location>
        <begin position="1224"/>
        <end position="1237"/>
    </location>
</feature>
<evidence type="ECO:0000256" key="6">
    <source>
        <dbReference type="SAM" id="MobiDB-lite"/>
    </source>
</evidence>
<dbReference type="InterPro" id="IPR010358">
    <property type="entry name" value="BRE"/>
</dbReference>
<reference evidence="8 9" key="1">
    <citation type="journal article" date="2015" name="Proc. Natl. Acad. Sci. U.S.A.">
        <title>The resurrection genome of Boea hygrometrica: A blueprint for survival of dehydration.</title>
        <authorList>
            <person name="Xiao L."/>
            <person name="Yang G."/>
            <person name="Zhang L."/>
            <person name="Yang X."/>
            <person name="Zhao S."/>
            <person name="Ji Z."/>
            <person name="Zhou Q."/>
            <person name="Hu M."/>
            <person name="Wang Y."/>
            <person name="Chen M."/>
            <person name="Xu Y."/>
            <person name="Jin H."/>
            <person name="Xiao X."/>
            <person name="Hu G."/>
            <person name="Bao F."/>
            <person name="Hu Y."/>
            <person name="Wan P."/>
            <person name="Li L."/>
            <person name="Deng X."/>
            <person name="Kuang T."/>
            <person name="Xiang C."/>
            <person name="Zhu J.K."/>
            <person name="Oliver M.J."/>
            <person name="He Y."/>
        </authorList>
    </citation>
    <scope>NUCLEOTIDE SEQUENCE [LARGE SCALE GENOMIC DNA]</scope>
    <source>
        <strain evidence="9">cv. XS01</strain>
    </source>
</reference>
<dbReference type="InterPro" id="IPR003613">
    <property type="entry name" value="Ubox_domain"/>
</dbReference>
<evidence type="ECO:0000259" key="7">
    <source>
        <dbReference type="PROSITE" id="PS51698"/>
    </source>
</evidence>
<dbReference type="Pfam" id="PF23628">
    <property type="entry name" value="ARM_LIN_C"/>
    <property type="match status" value="1"/>
</dbReference>
<dbReference type="Pfam" id="PF00400">
    <property type="entry name" value="WD40"/>
    <property type="match status" value="1"/>
</dbReference>
<feature type="region of interest" description="Disordered" evidence="6">
    <location>
        <begin position="439"/>
        <end position="526"/>
    </location>
</feature>
<evidence type="ECO:0000256" key="3">
    <source>
        <dbReference type="ARBA" id="ARBA00012483"/>
    </source>
</evidence>
<dbReference type="SUPFAM" id="SSF48371">
    <property type="entry name" value="ARM repeat"/>
    <property type="match status" value="1"/>
</dbReference>
<feature type="compositionally biased region" description="Low complexity" evidence="6">
    <location>
        <begin position="402"/>
        <end position="416"/>
    </location>
</feature>
<evidence type="ECO:0000313" key="9">
    <source>
        <dbReference type="Proteomes" id="UP000250235"/>
    </source>
</evidence>
<sequence>MDQEDIVRTLITTVGSFIQDRLMDKDRRTQHKEQCAERLAAEEGDTDKDREVRYSDQAVLANLDWGIDALEEAINTSNTETKMARLDYAEKMLQVCAMLNSSQKTAGVPNFYLSAWAHLNLAFLWKLRNNLHNAVLHILEMFIIDPFFSRIDFAPDLWKSLFLPQMNSIIGWYSEERSRIVMDVIPDTSDLSFSVDFDQYFNESLILSVRPEQAERIQQLEQLYGRSLDENTKLYAKYYKDCMNYDPATSRKVIPMLPIAEPPMTPLNETSSRSIPDYVKFGPILPKSAGFSPVTRPQEDTRKVSGLNITSTSSENQENLTALATQEEIHDEHEDFGGTRNVFAGAKDDAHDNVGKGFGVLKADDTRSIVSSSSIKLNKEGSPKSRRQLIKLKSWVQSSRNSSPTDSPKTPPSHTSSPKEDTSSRKVQTSMLRLLSTRAMDDTVSTSGPGSPLSFCDNSSFSSRDSDGEMAGQAKSLNRSTGHSRCVRQVFQESVNGNSLSQGDERSQSIASSPRSEMVTPHSRPPKDFVCPITGQIFNDPVTLETGQTYERKAIQEWMNRGNTTCPITRQPLSAVSLPKTNYVLKRLITSWKEQHPDLAQEFSCSETPRNFLSSVVSHTSIVPHDRSINNETEHKPQRFTRTGLSTSPTSVISQAAVELVISTLKPHILCLCNSEDLKECEAAVLMIASIWEDSNVDSAINSYLSVPTIVNGFMEILSASLNKDVLRTTIYILSKLIQVDENVGELLRSIDTDFYYLADLLKKGLAESATLMYMLRPSFSHLSSHKLIPTLVHIISNKNEDSAELKFAIAPKDAAIALLQQIVVGGDESDMSRNAMEVISENGIPALLNCLNRIDERQAIVSILLSCIRIDMACRNMVVNGIELSLVLELFHGGNDSVRGLCVEFLCEIVQLSRRTLSNKILLMIKEEGTFSTMHTLLVYLQMSPMEQKPAIAALLLQLDLLDAPKKMSIYREEAMAALLEALERKDFPSSQIMALDALSSLSGHSRPSKKPCMDTWLLKMAGLDQAYSAVARVEEVKTQETEFIETTKQDDRAARAWEKRMAFVLSNHEKGAVFKALDECFTSNSIEIAKSCLVVATWLVHMLYSFPDCGIRDIARESLLEKFVNVLQSSKNNEDKVLAALAVRGFITDPVGLSEVAVYAKSILKTLRRLKKSCTAAQDIMKSLMNMASIDPAELWSCVEGPELDVSMNGEIFSMIHIKNRLISSHSDGTIKVWDTGRKTPRLIQEAREHSKAVTCLYVSPSHDKLYSGSLDKTIRVWSIKQDEIYCIQVHDVKESVVLLTANASYACFASQGHGVKVYSWSGVPRHVNLNKQIKCLAFHGDKLYCGSSSYTIQEVDLRTQTASTFYSGAKKLLSKQTIHSLEIHGGLLFAGGTSVDGTAGKVFSLHNKAVIGSLSTGLDINQIAVNNDFILAATKCGMIEVWQKERMTKISHIKTRCGGSARITSLATDLEGQKHFAGTSDGKIQKHSDHGDRNRATADSSPAQLFTEQLSSICQGEVIYNAIYPLAAPDIIFGPEDEAFLPYHGDGEKSSKNGLTDWNSKDPTRLLSLIMELRDSYMAYQRKRIEAVGDDRLKFEISTILSRKGIETYISSGIDKPEEAKFAVPLLAMDLNKLVPRSTWRQQQKIYLQVIFPVSKKFATAPPPRLKLVSSAELKALFSIDDFRLPPWLEGMCMAEYLPTLEEMLESQINDAVLSIELRRKFITVLAPLFGRPIEADPVFCRRATFLASSGVFTFLVHFTLSLQFPKQKPALQLQSSQHFNSHGAPLKSNNLAEYPWSPRWEASEMAERIFDFLVEECLNFKRYCNQCNQQ</sequence>
<dbReference type="Gene3D" id="2.130.10.10">
    <property type="entry name" value="YVTN repeat-like/Quinoprotein amine dehydrogenase"/>
    <property type="match status" value="2"/>
</dbReference>
<dbReference type="OrthoDB" id="6252103at2759"/>
<dbReference type="Gene3D" id="1.25.10.10">
    <property type="entry name" value="Leucine-rich Repeat Variant"/>
    <property type="match status" value="1"/>
</dbReference>
<dbReference type="SMART" id="SM00504">
    <property type="entry name" value="Ubox"/>
    <property type="match status" value="1"/>
</dbReference>
<feature type="compositionally biased region" description="Basic and acidic residues" evidence="6">
    <location>
        <begin position="1486"/>
        <end position="1499"/>
    </location>
</feature>
<dbReference type="Gene3D" id="3.30.40.10">
    <property type="entry name" value="Zinc/RING finger domain, C3HC4 (zinc finger)"/>
    <property type="match status" value="1"/>
</dbReference>
<dbReference type="Pfam" id="PF06113">
    <property type="entry name" value="BRE"/>
    <property type="match status" value="1"/>
</dbReference>
<dbReference type="GO" id="GO:0016567">
    <property type="term" value="P:protein ubiquitination"/>
    <property type="evidence" value="ECO:0007669"/>
    <property type="project" value="UniProtKB-UniPathway"/>
</dbReference>
<feature type="compositionally biased region" description="Polar residues" evidence="6">
    <location>
        <begin position="491"/>
        <end position="515"/>
    </location>
</feature>
<name>A0A2Z7BI95_9LAMI</name>
<evidence type="ECO:0000256" key="1">
    <source>
        <dbReference type="ARBA" id="ARBA00000900"/>
    </source>
</evidence>
<dbReference type="PROSITE" id="PS50082">
    <property type="entry name" value="WD_REPEATS_2"/>
    <property type="match status" value="2"/>
</dbReference>
<feature type="region of interest" description="Disordered" evidence="6">
    <location>
        <begin position="394"/>
        <end position="427"/>
    </location>
</feature>
<dbReference type="Pfam" id="PF23654">
    <property type="entry name" value="ARM_LIN_2nd"/>
    <property type="match status" value="1"/>
</dbReference>
<feature type="domain" description="U-box" evidence="7">
    <location>
        <begin position="524"/>
        <end position="599"/>
    </location>
</feature>
<dbReference type="InterPro" id="IPR036322">
    <property type="entry name" value="WD40_repeat_dom_sf"/>
</dbReference>
<dbReference type="SUPFAM" id="SSF57850">
    <property type="entry name" value="RING/U-box"/>
    <property type="match status" value="1"/>
</dbReference>
<dbReference type="SUPFAM" id="SSF50978">
    <property type="entry name" value="WD40 repeat-like"/>
    <property type="match status" value="1"/>
</dbReference>